<comment type="subcellular location">
    <subcellularLocation>
        <location evidence="1">Secreted</location>
        <location evidence="1">Extracellular space</location>
        <location evidence="1">Extracellular matrix</location>
    </subcellularLocation>
</comment>
<keyword evidence="12" id="KW-1185">Reference proteome</keyword>
<dbReference type="Gene3D" id="2.20.100.10">
    <property type="entry name" value="Thrombospondin type-1 (TSP1) repeat"/>
    <property type="match status" value="4"/>
</dbReference>
<evidence type="ECO:0000256" key="2">
    <source>
        <dbReference type="ARBA" id="ARBA00022525"/>
    </source>
</evidence>
<keyword evidence="4 7" id="KW-0732">Signal</keyword>
<dbReference type="InterPro" id="IPR010294">
    <property type="entry name" value="ADAMTS_spacer1"/>
</dbReference>
<dbReference type="EMBL" id="SCEB01214626">
    <property type="protein sequence ID" value="RXM34183.1"/>
    <property type="molecule type" value="Genomic_DNA"/>
</dbReference>
<dbReference type="Pfam" id="PF05986">
    <property type="entry name" value="ADAMTS_spacer1"/>
    <property type="match status" value="1"/>
</dbReference>
<sequence>MLKVILILCYWCSTEYEIVAPYEVNHKGKYISHAVAHHHRRKRSVQNRAEESVHFRLHGFGQDFHLELQSSGSLLAPGFTIQTLGKSGTKCVETYQHEDLCFYQGSLRSKINSSVAISTCKGMSGLIRTQDADYFLKPLPQHLALKENFTASTGHQPHILYKRSTDSQRHLVDNEVIIARRPKAMGYYSEGPRHQHPRNNYKFGQLQKQHFCGRRKKYKPKPPEEDIYILPDEYTYLSRSKRAVMFKSQRNEKLNVETLVVVSALFKDGTIGGNINIAIVGLVLLEDDQLVGCDRVLGSSAVLDVCGVCKGNNSTCEISTGQYNKQHYTHQYHSVVTIPAGARSIRVYEMNSSSSYLAVRNSYHKYYLNGYWTVDWPGRHTFSGTVFEYKRPYSRPESLTATGPTNETLVVEILLQGRNPGVGWEYALPKPDGDKMRLPKHNYTWAIVRSECSVSCGGGQMTTKAACYRNLHMQVSLSFCNPKSRPMTGLVSCNAQACPPSWSVGDWGECSRSCGMGEQLRQVLCTQKVNYKEMETVTDTKCPQPVPLRRQTCNPHSCPPAWSAGPWSELDHILYAPSIPFRKSSNPEVSGGLGKAFKLKRQLSEDGKNFRRGSLGGALTDQLNLIIFSSLENVSVLPDTKHCLEFEERLHSDKCSRKCGKGLKKRTVVCKSTNSTPRAQVLPDSSCLAEPKPKPQEACMVKLCQKNRKLLWFVSTWRECSVTCGKGIQKRLLTCAEKDVAGKYKELAPKRCHHVQKPAVQLERECNLAACPRLVTHTVTSSARAGWYSSPWSQCTVPCGGGVQARSVQCLAHGMPSSGCLFHQKPVMSQACNTNFCPEPEKKAKIKLLLEELWMCIEPSAQNPPCDVAKLVTGTLVSLKTGVCMKFQPHDKCGEDLCPVVWEHIFATLLLCSQLQWKWTHDHLICKELWPIMNKWVFMADITVAAVLRLIGHLGQLGLKKRYVDSVKNVATVINMFGRHANAEDVPWGVQLATVYAICDLAPSNPKEAMESLTAWRSETTRTVPPAVTSCITQMGSMCRQIS</sequence>
<dbReference type="InterPro" id="IPR050439">
    <property type="entry name" value="ADAMTS_ADAMTS-like"/>
</dbReference>
<comment type="caution">
    <text evidence="11">The sequence shown here is derived from an EMBL/GenBank/DDBJ whole genome shotgun (WGS) entry which is preliminary data.</text>
</comment>
<keyword evidence="6" id="KW-1015">Disulfide bond</keyword>
<feature type="chain" id="PRO_5019460558" evidence="7">
    <location>
        <begin position="17"/>
        <end position="1043"/>
    </location>
</feature>
<dbReference type="Gene3D" id="2.60.120.830">
    <property type="match status" value="1"/>
</dbReference>
<accession>A0A444UG66</accession>
<name>A0A444UG66_ACIRT</name>
<dbReference type="InterPro" id="IPR002870">
    <property type="entry name" value="Peptidase_M12B_N"/>
</dbReference>
<evidence type="ECO:0000256" key="5">
    <source>
        <dbReference type="ARBA" id="ARBA00022737"/>
    </source>
</evidence>
<feature type="domain" description="Little elongation complex subunit 1 C-terminal" evidence="10">
    <location>
        <begin position="862"/>
        <end position="1035"/>
    </location>
</feature>
<dbReference type="InterPro" id="IPR036383">
    <property type="entry name" value="TSP1_rpt_sf"/>
</dbReference>
<dbReference type="Pfam" id="PF19030">
    <property type="entry name" value="TSP1_ADAMTS"/>
    <property type="match status" value="5"/>
</dbReference>
<evidence type="ECO:0000259" key="9">
    <source>
        <dbReference type="Pfam" id="PF05986"/>
    </source>
</evidence>
<keyword evidence="2" id="KW-0964">Secreted</keyword>
<feature type="signal peptide" evidence="7">
    <location>
        <begin position="1"/>
        <end position="16"/>
    </location>
</feature>
<dbReference type="SMART" id="SM00209">
    <property type="entry name" value="TSP1"/>
    <property type="match status" value="5"/>
</dbReference>
<gene>
    <name evidence="11" type="ORF">EOD39_4941</name>
</gene>
<evidence type="ECO:0000256" key="1">
    <source>
        <dbReference type="ARBA" id="ARBA00004498"/>
    </source>
</evidence>
<keyword evidence="3" id="KW-0272">Extracellular matrix</keyword>
<evidence type="ECO:0000256" key="7">
    <source>
        <dbReference type="SAM" id="SignalP"/>
    </source>
</evidence>
<dbReference type="InterPro" id="IPR057881">
    <property type="entry name" value="ICE1_C"/>
</dbReference>
<proteinExistence type="predicted"/>
<feature type="domain" description="Peptidase M12B propeptide" evidence="8">
    <location>
        <begin position="17"/>
        <end position="108"/>
    </location>
</feature>
<dbReference type="GO" id="GO:0007229">
    <property type="term" value="P:integrin-mediated signaling pathway"/>
    <property type="evidence" value="ECO:0007669"/>
    <property type="project" value="UniProtKB-KW"/>
</dbReference>
<dbReference type="Pfam" id="PF01562">
    <property type="entry name" value="Pep_M12B_propep"/>
    <property type="match status" value="1"/>
</dbReference>
<keyword evidence="11" id="KW-0401">Integrin</keyword>
<dbReference type="PANTHER" id="PTHR13723:SF140">
    <property type="entry name" value="A DISINTEGRIN AND METALLOPROTEINASE WITH THROMBOSPONDIN MOTIFS 16"/>
    <property type="match status" value="1"/>
</dbReference>
<keyword evidence="5" id="KW-0677">Repeat</keyword>
<dbReference type="AlphaFoldDB" id="A0A444UG66"/>
<dbReference type="PROSITE" id="PS50092">
    <property type="entry name" value="TSP1"/>
    <property type="match status" value="4"/>
</dbReference>
<dbReference type="InterPro" id="IPR000884">
    <property type="entry name" value="TSP1_rpt"/>
</dbReference>
<dbReference type="FunFam" id="2.60.120.830:FF:000001">
    <property type="entry name" value="A disintegrin and metalloproteinase with thrombospondin motifs 1"/>
    <property type="match status" value="1"/>
</dbReference>
<evidence type="ECO:0000256" key="4">
    <source>
        <dbReference type="ARBA" id="ARBA00022729"/>
    </source>
</evidence>
<feature type="domain" description="ADAMTS/ADAMTS-like Spacer 1" evidence="9">
    <location>
        <begin position="320"/>
        <end position="429"/>
    </location>
</feature>
<dbReference type="PANTHER" id="PTHR13723">
    <property type="entry name" value="ADAMTS A DISINTEGRIN AND METALLOPROTEASE WITH THROMBOSPONDIN MOTIFS PROTEASE"/>
    <property type="match status" value="1"/>
</dbReference>
<dbReference type="Proteomes" id="UP000289886">
    <property type="component" value="Unassembled WGS sequence"/>
</dbReference>
<organism evidence="11 12">
    <name type="scientific">Acipenser ruthenus</name>
    <name type="common">Sterlet sturgeon</name>
    <dbReference type="NCBI Taxonomy" id="7906"/>
    <lineage>
        <taxon>Eukaryota</taxon>
        <taxon>Metazoa</taxon>
        <taxon>Chordata</taxon>
        <taxon>Craniata</taxon>
        <taxon>Vertebrata</taxon>
        <taxon>Euteleostomi</taxon>
        <taxon>Actinopterygii</taxon>
        <taxon>Chondrostei</taxon>
        <taxon>Acipenseriformes</taxon>
        <taxon>Acipenseridae</taxon>
        <taxon>Acipenser</taxon>
    </lineage>
</organism>
<evidence type="ECO:0000256" key="6">
    <source>
        <dbReference type="ARBA" id="ARBA00023157"/>
    </source>
</evidence>
<protein>
    <submittedName>
        <fullName evidence="11">A disintegrin and metalloproteinase with thrombospondin motifs 16</fullName>
    </submittedName>
</protein>
<dbReference type="SUPFAM" id="SSF82895">
    <property type="entry name" value="TSP-1 type 1 repeat"/>
    <property type="match status" value="4"/>
</dbReference>
<reference evidence="11 12" key="1">
    <citation type="submission" date="2019-01" db="EMBL/GenBank/DDBJ databases">
        <title>Draft Genome and Complete Hox-Cluster Characterization of the Sterlet Sturgeon (Acipenser ruthenus).</title>
        <authorList>
            <person name="Wei Q."/>
        </authorList>
    </citation>
    <scope>NUCLEOTIDE SEQUENCE [LARGE SCALE GENOMIC DNA]</scope>
    <source>
        <strain evidence="11">WHYD16114868_AA</strain>
        <tissue evidence="11">Blood</tissue>
    </source>
</reference>
<evidence type="ECO:0000259" key="10">
    <source>
        <dbReference type="Pfam" id="PF25817"/>
    </source>
</evidence>
<dbReference type="Pfam" id="PF25817">
    <property type="entry name" value="ICE1_C"/>
    <property type="match status" value="1"/>
</dbReference>
<dbReference type="FunFam" id="2.20.100.10:FF:000009">
    <property type="entry name" value="ADAMTS-like protein 3 isoform A"/>
    <property type="match status" value="1"/>
</dbReference>
<evidence type="ECO:0000259" key="8">
    <source>
        <dbReference type="Pfam" id="PF01562"/>
    </source>
</evidence>
<evidence type="ECO:0000313" key="12">
    <source>
        <dbReference type="Proteomes" id="UP000289886"/>
    </source>
</evidence>
<evidence type="ECO:0000256" key="3">
    <source>
        <dbReference type="ARBA" id="ARBA00022530"/>
    </source>
</evidence>
<evidence type="ECO:0000313" key="11">
    <source>
        <dbReference type="EMBL" id="RXM34183.1"/>
    </source>
</evidence>